<protein>
    <submittedName>
        <fullName evidence="2">MBL fold metallo-hydrolase</fullName>
    </submittedName>
</protein>
<dbReference type="InterPro" id="IPR029228">
    <property type="entry name" value="Alkyl_sulf_dimr"/>
</dbReference>
<dbReference type="Pfam" id="PF00753">
    <property type="entry name" value="Lactamase_B"/>
    <property type="match status" value="1"/>
</dbReference>
<evidence type="ECO:0000313" key="3">
    <source>
        <dbReference type="Proteomes" id="UP001166291"/>
    </source>
</evidence>
<dbReference type="SMART" id="SM00849">
    <property type="entry name" value="Lactamase_B"/>
    <property type="match status" value="1"/>
</dbReference>
<dbReference type="Pfam" id="PF14863">
    <property type="entry name" value="Alkyl_sulf_dimr"/>
    <property type="match status" value="1"/>
</dbReference>
<gene>
    <name evidence="2" type="ORF">KXJ70_17175</name>
</gene>
<dbReference type="RefSeq" id="WP_219044780.1">
    <property type="nucleotide sequence ID" value="NZ_JAHWDQ010000006.1"/>
</dbReference>
<evidence type="ECO:0000313" key="2">
    <source>
        <dbReference type="EMBL" id="MBW2942533.1"/>
    </source>
</evidence>
<evidence type="ECO:0000259" key="1">
    <source>
        <dbReference type="SMART" id="SM00849"/>
    </source>
</evidence>
<proteinExistence type="predicted"/>
<dbReference type="InterPro" id="IPR052195">
    <property type="entry name" value="Bact_Alkyl/Aryl-Sulfatase"/>
</dbReference>
<accession>A0ABS6VX07</accession>
<dbReference type="EMBL" id="JAHWDQ010000006">
    <property type="protein sequence ID" value="MBW2942533.1"/>
    <property type="molecule type" value="Genomic_DNA"/>
</dbReference>
<reference evidence="2" key="1">
    <citation type="submission" date="2021-07" db="EMBL/GenBank/DDBJ databases">
        <title>Zhongshania sp. CAU 1632 isolated from seawater.</title>
        <authorList>
            <person name="Kim W."/>
        </authorList>
    </citation>
    <scope>NUCLEOTIDE SEQUENCE</scope>
    <source>
        <strain evidence="2">CAU 1632</strain>
    </source>
</reference>
<dbReference type="Proteomes" id="UP001166291">
    <property type="component" value="Unassembled WGS sequence"/>
</dbReference>
<name>A0ABS6VX07_9GAMM</name>
<dbReference type="InterPro" id="IPR001279">
    <property type="entry name" value="Metallo-B-lactamas"/>
</dbReference>
<organism evidence="2 3">
    <name type="scientific">Zhongshania aquimaris</name>
    <dbReference type="NCBI Taxonomy" id="2857107"/>
    <lineage>
        <taxon>Bacteria</taxon>
        <taxon>Pseudomonadati</taxon>
        <taxon>Pseudomonadota</taxon>
        <taxon>Gammaproteobacteria</taxon>
        <taxon>Cellvibrionales</taxon>
        <taxon>Spongiibacteraceae</taxon>
        <taxon>Zhongshania</taxon>
    </lineage>
</organism>
<dbReference type="PANTHER" id="PTHR43223">
    <property type="entry name" value="ALKYL/ARYL-SULFATASE"/>
    <property type="match status" value="1"/>
</dbReference>
<feature type="domain" description="Metallo-beta-lactamase" evidence="1">
    <location>
        <begin position="36"/>
        <end position="234"/>
    </location>
</feature>
<dbReference type="PANTHER" id="PTHR43223:SF2">
    <property type="entry name" value="METALLO-BETA-LACTAMASE DOMAIN-CONTAINING PROTEIN"/>
    <property type="match status" value="1"/>
</dbReference>
<keyword evidence="3" id="KW-1185">Reference proteome</keyword>
<comment type="caution">
    <text evidence="2">The sequence shown here is derived from an EMBL/GenBank/DDBJ whole genome shotgun (WGS) entry which is preliminary data.</text>
</comment>
<sequence>MTTKDQQPKLATLVQAGGEQTETEKINDFIYMAKDISNAYLVKTKDGDVLINAGFMGSAERIKQLFAPLRSGPLQAIFLTQAHADHFGGVPALKEANTKIIAHSKFSDTANFFKTLMPHLGRRSGKLWSGTIKGRGAPVPDIEPDTTFEDRVSLTIGDVCFEAISTPGGEAPDASVIWLGNEKIVFSGNVFGPVFMSVPNLNTIRGDKPRSVNRFLESVDTVRKLGAELLITGHGEPIRGKERIAADLNKLYDGVTYIRDATIAGMNSGKSVHELMAEIRLPEALQLGEFHGKVSWAVKSIWQEFSGWFFYDSTTSLYEVPASAVHQDLCELAGGAQQLAARAAAKIDAHKPLEALHLLDIALNAEPQQVDALTTKKRALEMLLQHSGGTNLSEVMWLKSEIADVAKLLS</sequence>